<dbReference type="Proteomes" id="UP000663828">
    <property type="component" value="Unassembled WGS sequence"/>
</dbReference>
<feature type="repeat" description="ANK" evidence="7">
    <location>
        <begin position="170"/>
        <end position="203"/>
    </location>
</feature>
<comment type="similarity">
    <text evidence="8">Belongs to the DHHC palmitoyltransferase family.</text>
</comment>
<dbReference type="AlphaFoldDB" id="A0A815F5D0"/>
<dbReference type="PROSITE" id="PS50297">
    <property type="entry name" value="ANK_REP_REGION"/>
    <property type="match status" value="3"/>
</dbReference>
<evidence type="ECO:0000256" key="7">
    <source>
        <dbReference type="PROSITE-ProRule" id="PRU00023"/>
    </source>
</evidence>
<sequence>MKLTEPNLGNGGVHKPPPYPVEPSMAVNNQPAPPDARSTDLVSAVQYGYYDRVVELIEPYPSLASTPVNGNITLLHWAAVNNHVEIAKYLISKRADVNAIGGELNSTPLHWAIRDGVLEMVVFLLSQQAQPSLFDGEGYSALHLASMFGHTEIVAYLIAKGEDIDLLDKHGMTPLMHSVSRTRSRDPTQLLIRLGAQVNYQNPMNKCTPLHYAIIATNREAIRILLQSGAHIDIRNTDNETAYDVASRQPESRFLTYLLTENQPSNSNLPKYLRFSKSSRRLGTKLSPYLLIFFIAFIFQWNISLIYKGVLCLALFLAANGYIMIFFDNKVDQYLPISIAQASIFWLYVCYFYYLLPYVHLIPFTIFPIVICTYLSWSNYYLAEKCDPGFIHGNRDQVNRTICQLVEQNLFDYSNFCTACLIRRPLRSKHCKECQRCVSKFDHHCPWIDNCVGEKNLRYFTGFLFFTPICLALYLYGAYLYYRDHCHLFSSESILQGLSTAYACTPAVLFFTGLAFLHITWISGLCLTVLYQIACGYTTNEKMNFWRYKYLRSATRSPFSFGIIQNMVDLLNRSICGYTPILLDWSRIYSLDDFYQSLPARMRQRMNISSVASSTDFLNV</sequence>
<reference evidence="12" key="1">
    <citation type="submission" date="2021-02" db="EMBL/GenBank/DDBJ databases">
        <authorList>
            <person name="Nowell W R."/>
        </authorList>
    </citation>
    <scope>NUCLEOTIDE SEQUENCE</scope>
</reference>
<dbReference type="PRINTS" id="PR01415">
    <property type="entry name" value="ANKYRIN"/>
</dbReference>
<protein>
    <recommendedName>
        <fullName evidence="8">Palmitoyltransferase</fullName>
        <ecNumber evidence="8">2.3.1.225</ecNumber>
    </recommendedName>
</protein>
<feature type="repeat" description="ANK" evidence="7">
    <location>
        <begin position="70"/>
        <end position="102"/>
    </location>
</feature>
<keyword evidence="6 8" id="KW-0472">Membrane</keyword>
<evidence type="ECO:0000313" key="14">
    <source>
        <dbReference type="Proteomes" id="UP000663852"/>
    </source>
</evidence>
<evidence type="ECO:0000313" key="11">
    <source>
        <dbReference type="EMBL" id="CAF1031054.1"/>
    </source>
</evidence>
<comment type="caution">
    <text evidence="12">The sequence shown here is derived from an EMBL/GenBank/DDBJ whole genome shotgun (WGS) entry which is preliminary data.</text>
</comment>
<dbReference type="SMART" id="SM00248">
    <property type="entry name" value="ANK"/>
    <property type="match status" value="5"/>
</dbReference>
<dbReference type="PROSITE" id="PS50216">
    <property type="entry name" value="DHHC"/>
    <property type="match status" value="1"/>
</dbReference>
<feature type="repeat" description="ANK" evidence="7">
    <location>
        <begin position="205"/>
        <end position="237"/>
    </location>
</feature>
<name>A0A815F5D0_ADIRI</name>
<gene>
    <name evidence="12" type="ORF">EDS130_LOCUS31657</name>
    <name evidence="11" type="ORF">XAT740_LOCUS14752</name>
</gene>
<feature type="transmembrane region" description="Helical" evidence="8">
    <location>
        <begin position="305"/>
        <end position="327"/>
    </location>
</feature>
<evidence type="ECO:0000259" key="10">
    <source>
        <dbReference type="Pfam" id="PF01529"/>
    </source>
</evidence>
<feature type="repeat" description="ANK" evidence="7">
    <location>
        <begin position="104"/>
        <end position="136"/>
    </location>
</feature>
<accession>A0A815F5D0</accession>
<evidence type="ECO:0000313" key="12">
    <source>
        <dbReference type="EMBL" id="CAF1320907.1"/>
    </source>
</evidence>
<keyword evidence="4 8" id="KW-1133">Transmembrane helix</keyword>
<evidence type="ECO:0000256" key="9">
    <source>
        <dbReference type="SAM" id="MobiDB-lite"/>
    </source>
</evidence>
<feature type="transmembrane region" description="Helical" evidence="8">
    <location>
        <begin position="282"/>
        <end position="299"/>
    </location>
</feature>
<dbReference type="PANTHER" id="PTHR24161:SF85">
    <property type="entry name" value="PALMITOYLTRANSFERASE HIP14"/>
    <property type="match status" value="1"/>
</dbReference>
<comment type="subcellular location">
    <subcellularLocation>
        <location evidence="1">Membrane</location>
        <topology evidence="1">Multi-pass membrane protein</topology>
    </subcellularLocation>
</comment>
<keyword evidence="8" id="KW-0808">Transferase</keyword>
<dbReference type="OrthoDB" id="6781668at2759"/>
<feature type="transmembrane region" description="Helical" evidence="8">
    <location>
        <begin position="334"/>
        <end position="355"/>
    </location>
</feature>
<keyword evidence="2 8" id="KW-0812">Transmembrane</keyword>
<evidence type="ECO:0000256" key="1">
    <source>
        <dbReference type="ARBA" id="ARBA00004141"/>
    </source>
</evidence>
<evidence type="ECO:0000256" key="8">
    <source>
        <dbReference type="RuleBase" id="RU079119"/>
    </source>
</evidence>
<dbReference type="GO" id="GO:0016020">
    <property type="term" value="C:membrane"/>
    <property type="evidence" value="ECO:0007669"/>
    <property type="project" value="UniProtKB-SubCell"/>
</dbReference>
<dbReference type="GO" id="GO:0019706">
    <property type="term" value="F:protein-cysteine S-palmitoyltransferase activity"/>
    <property type="evidence" value="ECO:0007669"/>
    <property type="project" value="UniProtKB-EC"/>
</dbReference>
<dbReference type="EMBL" id="CAJNOR010000893">
    <property type="protein sequence ID" value="CAF1031054.1"/>
    <property type="molecule type" value="Genomic_DNA"/>
</dbReference>
<dbReference type="Pfam" id="PF13637">
    <property type="entry name" value="Ank_4"/>
    <property type="match status" value="1"/>
</dbReference>
<dbReference type="EC" id="2.3.1.225" evidence="8"/>
<feature type="repeat" description="ANK" evidence="7">
    <location>
        <begin position="137"/>
        <end position="169"/>
    </location>
</feature>
<dbReference type="PANTHER" id="PTHR24161">
    <property type="entry name" value="ANK_REP_REGION DOMAIN-CONTAINING PROTEIN-RELATED"/>
    <property type="match status" value="1"/>
</dbReference>
<organism evidence="12 14">
    <name type="scientific">Adineta ricciae</name>
    <name type="common">Rotifer</name>
    <dbReference type="NCBI Taxonomy" id="249248"/>
    <lineage>
        <taxon>Eukaryota</taxon>
        <taxon>Metazoa</taxon>
        <taxon>Spiralia</taxon>
        <taxon>Gnathifera</taxon>
        <taxon>Rotifera</taxon>
        <taxon>Eurotatoria</taxon>
        <taxon>Bdelloidea</taxon>
        <taxon>Adinetida</taxon>
        <taxon>Adinetidae</taxon>
        <taxon>Adineta</taxon>
    </lineage>
</organism>
<dbReference type="EMBL" id="CAJNOJ010000234">
    <property type="protein sequence ID" value="CAF1320907.1"/>
    <property type="molecule type" value="Genomic_DNA"/>
</dbReference>
<evidence type="ECO:0000256" key="2">
    <source>
        <dbReference type="ARBA" id="ARBA00022692"/>
    </source>
</evidence>
<keyword evidence="13" id="KW-1185">Reference proteome</keyword>
<dbReference type="InterPro" id="IPR001594">
    <property type="entry name" value="Palmitoyltrfase_DHHC"/>
</dbReference>
<feature type="transmembrane region" description="Helical" evidence="8">
    <location>
        <begin position="463"/>
        <end position="482"/>
    </location>
</feature>
<feature type="domain" description="Palmitoyltransferase DHHC" evidence="10">
    <location>
        <begin position="412"/>
        <end position="544"/>
    </location>
</feature>
<dbReference type="InterPro" id="IPR036770">
    <property type="entry name" value="Ankyrin_rpt-contain_sf"/>
</dbReference>
<dbReference type="PROSITE" id="PS50088">
    <property type="entry name" value="ANK_REPEAT"/>
    <property type="match status" value="5"/>
</dbReference>
<dbReference type="Pfam" id="PF01529">
    <property type="entry name" value="DHHC"/>
    <property type="match status" value="1"/>
</dbReference>
<dbReference type="Gene3D" id="1.25.40.20">
    <property type="entry name" value="Ankyrin repeat-containing domain"/>
    <property type="match status" value="1"/>
</dbReference>
<evidence type="ECO:0000313" key="13">
    <source>
        <dbReference type="Proteomes" id="UP000663828"/>
    </source>
</evidence>
<keyword evidence="5 7" id="KW-0040">ANK repeat</keyword>
<keyword evidence="3" id="KW-0677">Repeat</keyword>
<comment type="domain">
    <text evidence="8">The DHHC domain is required for palmitoyltransferase activity.</text>
</comment>
<evidence type="ECO:0000256" key="5">
    <source>
        <dbReference type="ARBA" id="ARBA00023043"/>
    </source>
</evidence>
<evidence type="ECO:0000256" key="3">
    <source>
        <dbReference type="ARBA" id="ARBA00022737"/>
    </source>
</evidence>
<evidence type="ECO:0000256" key="4">
    <source>
        <dbReference type="ARBA" id="ARBA00022989"/>
    </source>
</evidence>
<keyword evidence="8" id="KW-0012">Acyltransferase</keyword>
<comment type="catalytic activity">
    <reaction evidence="8">
        <text>L-cysteinyl-[protein] + hexadecanoyl-CoA = S-hexadecanoyl-L-cysteinyl-[protein] + CoA</text>
        <dbReference type="Rhea" id="RHEA:36683"/>
        <dbReference type="Rhea" id="RHEA-COMP:10131"/>
        <dbReference type="Rhea" id="RHEA-COMP:11032"/>
        <dbReference type="ChEBI" id="CHEBI:29950"/>
        <dbReference type="ChEBI" id="CHEBI:57287"/>
        <dbReference type="ChEBI" id="CHEBI:57379"/>
        <dbReference type="ChEBI" id="CHEBI:74151"/>
        <dbReference type="EC" id="2.3.1.225"/>
    </reaction>
</comment>
<proteinExistence type="inferred from homology"/>
<dbReference type="Proteomes" id="UP000663852">
    <property type="component" value="Unassembled WGS sequence"/>
</dbReference>
<dbReference type="Pfam" id="PF12796">
    <property type="entry name" value="Ank_2"/>
    <property type="match status" value="2"/>
</dbReference>
<dbReference type="SUPFAM" id="SSF48403">
    <property type="entry name" value="Ankyrin repeat"/>
    <property type="match status" value="1"/>
</dbReference>
<feature type="transmembrane region" description="Helical" evidence="8">
    <location>
        <begin position="361"/>
        <end position="382"/>
    </location>
</feature>
<dbReference type="InterPro" id="IPR002110">
    <property type="entry name" value="Ankyrin_rpt"/>
</dbReference>
<evidence type="ECO:0000256" key="6">
    <source>
        <dbReference type="ARBA" id="ARBA00023136"/>
    </source>
</evidence>
<feature type="region of interest" description="Disordered" evidence="9">
    <location>
        <begin position="1"/>
        <end position="38"/>
    </location>
</feature>